<dbReference type="Proteomes" id="UP000324222">
    <property type="component" value="Unassembled WGS sequence"/>
</dbReference>
<reference evidence="1 2" key="1">
    <citation type="submission" date="2019-05" db="EMBL/GenBank/DDBJ databases">
        <title>Another draft genome of Portunus trituberculatus and its Hox gene families provides insights of decapod evolution.</title>
        <authorList>
            <person name="Jeong J.-H."/>
            <person name="Song I."/>
            <person name="Kim S."/>
            <person name="Choi T."/>
            <person name="Kim D."/>
            <person name="Ryu S."/>
            <person name="Kim W."/>
        </authorList>
    </citation>
    <scope>NUCLEOTIDE SEQUENCE [LARGE SCALE GENOMIC DNA]</scope>
    <source>
        <tissue evidence="1">Muscle</tissue>
    </source>
</reference>
<sequence length="159" mass="17576">MKTVIFLLREKKVKTPVVILIVIWEKETNPHSDIHKPPHILPSSNALVCVTHGCLYRTVLVGQVIVTKFPQYTGETHNTLDTLTFPVAGYTTAFAGAAAPSLKMLTQGVGHRNQPRGCDTPRPQLPPALPLLSGEHLAALILAYSLADRREYYAMHGEW</sequence>
<evidence type="ECO:0000313" key="1">
    <source>
        <dbReference type="EMBL" id="MPC56531.1"/>
    </source>
</evidence>
<proteinExistence type="predicted"/>
<organism evidence="1 2">
    <name type="scientific">Portunus trituberculatus</name>
    <name type="common">Swimming crab</name>
    <name type="synonym">Neptunus trituberculatus</name>
    <dbReference type="NCBI Taxonomy" id="210409"/>
    <lineage>
        <taxon>Eukaryota</taxon>
        <taxon>Metazoa</taxon>
        <taxon>Ecdysozoa</taxon>
        <taxon>Arthropoda</taxon>
        <taxon>Crustacea</taxon>
        <taxon>Multicrustacea</taxon>
        <taxon>Malacostraca</taxon>
        <taxon>Eumalacostraca</taxon>
        <taxon>Eucarida</taxon>
        <taxon>Decapoda</taxon>
        <taxon>Pleocyemata</taxon>
        <taxon>Brachyura</taxon>
        <taxon>Eubrachyura</taxon>
        <taxon>Portunoidea</taxon>
        <taxon>Portunidae</taxon>
        <taxon>Portuninae</taxon>
        <taxon>Portunus</taxon>
    </lineage>
</organism>
<protein>
    <submittedName>
        <fullName evidence="1">Uncharacterized protein</fullName>
    </submittedName>
</protein>
<dbReference type="EMBL" id="VSRR010014010">
    <property type="protein sequence ID" value="MPC56531.1"/>
    <property type="molecule type" value="Genomic_DNA"/>
</dbReference>
<gene>
    <name evidence="1" type="ORF">E2C01_050493</name>
</gene>
<keyword evidence="2" id="KW-1185">Reference proteome</keyword>
<evidence type="ECO:0000313" key="2">
    <source>
        <dbReference type="Proteomes" id="UP000324222"/>
    </source>
</evidence>
<comment type="caution">
    <text evidence="1">The sequence shown here is derived from an EMBL/GenBank/DDBJ whole genome shotgun (WGS) entry which is preliminary data.</text>
</comment>
<dbReference type="AlphaFoldDB" id="A0A5B7G952"/>
<accession>A0A5B7G952</accession>
<name>A0A5B7G952_PORTR</name>